<feature type="compositionally biased region" description="Low complexity" evidence="4">
    <location>
        <begin position="145"/>
        <end position="161"/>
    </location>
</feature>
<dbReference type="GO" id="GO:0006260">
    <property type="term" value="P:DNA replication"/>
    <property type="evidence" value="ECO:0007669"/>
    <property type="project" value="InterPro"/>
</dbReference>
<dbReference type="RefSeq" id="WP_180094404.1">
    <property type="nucleotide sequence ID" value="NZ_JACCGK010000016.1"/>
</dbReference>
<dbReference type="Proteomes" id="UP000520876">
    <property type="component" value="Unassembled WGS sequence"/>
</dbReference>
<feature type="compositionally biased region" description="Gly residues" evidence="4">
    <location>
        <begin position="103"/>
        <end position="112"/>
    </location>
</feature>
<dbReference type="NCBIfam" id="TIGR00621">
    <property type="entry name" value="ssb"/>
    <property type="match status" value="1"/>
</dbReference>
<sequence>MGVYATVARIGRNAEVRKTGNGTSVAGFAAAVDVGFGEHKQTLWLDCSLWGKRAEGGLIQYLVKGQQVFVSGEIGTRQFNKGDGSQGFAVTLKIAEIDLVGGKGQNGGGQSQGYGNQQNQAPQGGYQQQPPQNQRAQQHPDNTGYGAPPQNQQPPQNYGAPDYSNFDDFDDEIPF</sequence>
<dbReference type="Gene3D" id="2.40.50.140">
    <property type="entry name" value="Nucleic acid-binding proteins"/>
    <property type="match status" value="1"/>
</dbReference>
<dbReference type="Pfam" id="PF00436">
    <property type="entry name" value="SSB"/>
    <property type="match status" value="1"/>
</dbReference>
<dbReference type="CDD" id="cd04496">
    <property type="entry name" value="SSB_OBF"/>
    <property type="match status" value="1"/>
</dbReference>
<feature type="compositionally biased region" description="Low complexity" evidence="4">
    <location>
        <begin position="113"/>
        <end position="137"/>
    </location>
</feature>
<dbReference type="PROSITE" id="PS50935">
    <property type="entry name" value="SSB"/>
    <property type="match status" value="1"/>
</dbReference>
<dbReference type="AlphaFoldDB" id="A0A7Z0SPQ7"/>
<dbReference type="EMBL" id="JACCGK010000016">
    <property type="protein sequence ID" value="NYT74211.1"/>
    <property type="molecule type" value="Genomic_DNA"/>
</dbReference>
<evidence type="ECO:0000313" key="5">
    <source>
        <dbReference type="EMBL" id="NYT74211.1"/>
    </source>
</evidence>
<dbReference type="InterPro" id="IPR011344">
    <property type="entry name" value="ssDNA-bd"/>
</dbReference>
<evidence type="ECO:0000256" key="2">
    <source>
        <dbReference type="PROSITE-ProRule" id="PRU00252"/>
    </source>
</evidence>
<dbReference type="GO" id="GO:0009295">
    <property type="term" value="C:nucleoid"/>
    <property type="evidence" value="ECO:0007669"/>
    <property type="project" value="TreeGrafter"/>
</dbReference>
<dbReference type="SUPFAM" id="SSF50249">
    <property type="entry name" value="Nucleic acid-binding proteins"/>
    <property type="match status" value="1"/>
</dbReference>
<comment type="caution">
    <text evidence="5">The sequence shown here is derived from an EMBL/GenBank/DDBJ whole genome shotgun (WGS) entry which is preliminary data.</text>
</comment>
<keyword evidence="6" id="KW-1185">Reference proteome</keyword>
<evidence type="ECO:0000256" key="3">
    <source>
        <dbReference type="RuleBase" id="RU000524"/>
    </source>
</evidence>
<organism evidence="5 6">
    <name type="scientific">Vreelandella sedimenti</name>
    <dbReference type="NCBI Taxonomy" id="2729618"/>
    <lineage>
        <taxon>Bacteria</taxon>
        <taxon>Pseudomonadati</taxon>
        <taxon>Pseudomonadota</taxon>
        <taxon>Gammaproteobacteria</taxon>
        <taxon>Oceanospirillales</taxon>
        <taxon>Halomonadaceae</taxon>
        <taxon>Vreelandella</taxon>
    </lineage>
</organism>
<dbReference type="InterPro" id="IPR000424">
    <property type="entry name" value="Primosome_PriB/ssb"/>
</dbReference>
<dbReference type="InterPro" id="IPR012340">
    <property type="entry name" value="NA-bd_OB-fold"/>
</dbReference>
<evidence type="ECO:0000256" key="1">
    <source>
        <dbReference type="ARBA" id="ARBA00023125"/>
    </source>
</evidence>
<accession>A0A7Z0SPQ7</accession>
<keyword evidence="1 2" id="KW-0238">DNA-binding</keyword>
<evidence type="ECO:0000313" key="6">
    <source>
        <dbReference type="Proteomes" id="UP000520876"/>
    </source>
</evidence>
<dbReference type="GO" id="GO:0003697">
    <property type="term" value="F:single-stranded DNA binding"/>
    <property type="evidence" value="ECO:0007669"/>
    <property type="project" value="InterPro"/>
</dbReference>
<dbReference type="PANTHER" id="PTHR10302:SF0">
    <property type="entry name" value="SINGLE-STRANDED DNA-BINDING PROTEIN, MITOCHONDRIAL"/>
    <property type="match status" value="1"/>
</dbReference>
<dbReference type="PANTHER" id="PTHR10302">
    <property type="entry name" value="SINGLE-STRANDED DNA-BINDING PROTEIN"/>
    <property type="match status" value="1"/>
</dbReference>
<name>A0A7Z0SPQ7_9GAMM</name>
<protein>
    <recommendedName>
        <fullName evidence="3">Single-stranded DNA-binding protein</fullName>
    </recommendedName>
</protein>
<evidence type="ECO:0000256" key="4">
    <source>
        <dbReference type="SAM" id="MobiDB-lite"/>
    </source>
</evidence>
<feature type="region of interest" description="Disordered" evidence="4">
    <location>
        <begin position="103"/>
        <end position="175"/>
    </location>
</feature>
<proteinExistence type="predicted"/>
<reference evidence="5 6" key="1">
    <citation type="submission" date="2020-07" db="EMBL/GenBank/DDBJ databases">
        <title>Halomonas sp. QX-2 draft genome sequence.</title>
        <authorList>
            <person name="Qiu X."/>
        </authorList>
    </citation>
    <scope>NUCLEOTIDE SEQUENCE [LARGE SCALE GENOMIC DNA]</scope>
    <source>
        <strain evidence="5 6">QX-2</strain>
    </source>
</reference>
<feature type="compositionally biased region" description="Acidic residues" evidence="4">
    <location>
        <begin position="165"/>
        <end position="175"/>
    </location>
</feature>
<gene>
    <name evidence="5" type="ORF">HZU72_17510</name>
</gene>